<gene>
    <name evidence="1" type="ORF">PSON_ATCC_30995.1.T1940030</name>
</gene>
<keyword evidence="2" id="KW-1185">Reference proteome</keyword>
<name>A0A8S1RKL0_9CILI</name>
<organism evidence="1 2">
    <name type="scientific">Paramecium sonneborni</name>
    <dbReference type="NCBI Taxonomy" id="65129"/>
    <lineage>
        <taxon>Eukaryota</taxon>
        <taxon>Sar</taxon>
        <taxon>Alveolata</taxon>
        <taxon>Ciliophora</taxon>
        <taxon>Intramacronucleata</taxon>
        <taxon>Oligohymenophorea</taxon>
        <taxon>Peniculida</taxon>
        <taxon>Parameciidae</taxon>
        <taxon>Paramecium</taxon>
    </lineage>
</organism>
<proteinExistence type="predicted"/>
<dbReference type="EMBL" id="CAJJDN010000194">
    <property type="protein sequence ID" value="CAD8128718.1"/>
    <property type="molecule type" value="Genomic_DNA"/>
</dbReference>
<evidence type="ECO:0000313" key="1">
    <source>
        <dbReference type="EMBL" id="CAD8128718.1"/>
    </source>
</evidence>
<protein>
    <submittedName>
        <fullName evidence="1">Uncharacterized protein</fullName>
    </submittedName>
</protein>
<evidence type="ECO:0000313" key="2">
    <source>
        <dbReference type="Proteomes" id="UP000692954"/>
    </source>
</evidence>
<dbReference type="AlphaFoldDB" id="A0A8S1RKL0"/>
<sequence>MENLIFQLHLMALQYYKQMNGLDQLQQIGQNYYMILLTDLQQKQLGFYLLIRRLKYMKIEFLSLHINQTLLQFIHKLLIIQNKGKTYLIKIQTSDLIHKEVLEGIQGLLINQCLQELIYITQIDADILFLYSGKLRFISGDLTASKSILTITAQDQLNNSCYATIVYMEFIIPQIQNLQPLSDLEASDFLNTIILKIKSGVIINVESIYSKTLPAKSSKYVKLISLDDDNDTRIAIIFQEASTKNILTQSVRLINIMMDMQIYNASIILNFQQLLIWITQISNVSLKRKFIRLIVENYYTVEMYSISQSDISYQYQFAYYPEQSMFINQSILFQIDYMLQWIIGYLEYLKQRILFNYYRNHKGIRIQWKLEGLEYHLKFQISPKHIIYYQQ</sequence>
<reference evidence="1" key="1">
    <citation type="submission" date="2021-01" db="EMBL/GenBank/DDBJ databases">
        <authorList>
            <consortium name="Genoscope - CEA"/>
            <person name="William W."/>
        </authorList>
    </citation>
    <scope>NUCLEOTIDE SEQUENCE</scope>
</reference>
<comment type="caution">
    <text evidence="1">The sequence shown here is derived from an EMBL/GenBank/DDBJ whole genome shotgun (WGS) entry which is preliminary data.</text>
</comment>
<accession>A0A8S1RKL0</accession>
<dbReference type="Proteomes" id="UP000692954">
    <property type="component" value="Unassembled WGS sequence"/>
</dbReference>